<organism evidence="1 2">
    <name type="scientific">Lindgomyces ingoldianus</name>
    <dbReference type="NCBI Taxonomy" id="673940"/>
    <lineage>
        <taxon>Eukaryota</taxon>
        <taxon>Fungi</taxon>
        <taxon>Dikarya</taxon>
        <taxon>Ascomycota</taxon>
        <taxon>Pezizomycotina</taxon>
        <taxon>Dothideomycetes</taxon>
        <taxon>Pleosporomycetidae</taxon>
        <taxon>Pleosporales</taxon>
        <taxon>Lindgomycetaceae</taxon>
        <taxon>Lindgomyces</taxon>
    </lineage>
</organism>
<keyword evidence="2" id="KW-1185">Reference proteome</keyword>
<accession>A0ACB6Q6M7</accession>
<reference evidence="1" key="1">
    <citation type="journal article" date="2020" name="Stud. Mycol.">
        <title>101 Dothideomycetes genomes: a test case for predicting lifestyles and emergence of pathogens.</title>
        <authorList>
            <person name="Haridas S."/>
            <person name="Albert R."/>
            <person name="Binder M."/>
            <person name="Bloem J."/>
            <person name="Labutti K."/>
            <person name="Salamov A."/>
            <person name="Andreopoulos B."/>
            <person name="Baker S."/>
            <person name="Barry K."/>
            <person name="Bills G."/>
            <person name="Bluhm B."/>
            <person name="Cannon C."/>
            <person name="Castanera R."/>
            <person name="Culley D."/>
            <person name="Daum C."/>
            <person name="Ezra D."/>
            <person name="Gonzalez J."/>
            <person name="Henrissat B."/>
            <person name="Kuo A."/>
            <person name="Liang C."/>
            <person name="Lipzen A."/>
            <person name="Lutzoni F."/>
            <person name="Magnuson J."/>
            <person name="Mondo S."/>
            <person name="Nolan M."/>
            <person name="Ohm R."/>
            <person name="Pangilinan J."/>
            <person name="Park H.-J."/>
            <person name="Ramirez L."/>
            <person name="Alfaro M."/>
            <person name="Sun H."/>
            <person name="Tritt A."/>
            <person name="Yoshinaga Y."/>
            <person name="Zwiers L.-H."/>
            <person name="Turgeon B."/>
            <person name="Goodwin S."/>
            <person name="Spatafora J."/>
            <person name="Crous P."/>
            <person name="Grigoriev I."/>
        </authorList>
    </citation>
    <scope>NUCLEOTIDE SEQUENCE</scope>
    <source>
        <strain evidence="1">ATCC 200398</strain>
    </source>
</reference>
<dbReference type="Proteomes" id="UP000799755">
    <property type="component" value="Unassembled WGS sequence"/>
</dbReference>
<dbReference type="EMBL" id="MU003585">
    <property type="protein sequence ID" value="KAF2462523.1"/>
    <property type="molecule type" value="Genomic_DNA"/>
</dbReference>
<sequence>MLNLSTSTKKAIIAVKLTVGNSVYRDLLNLVILKSVKSLQTAAASLASLKFTCLSVRHLICKKLLALKHKKYFNFLKVLTKCCKITSNKSTAFLSLTFLYYTSLILVCFYNYIDSKCYYKPYMSP</sequence>
<evidence type="ECO:0000313" key="2">
    <source>
        <dbReference type="Proteomes" id="UP000799755"/>
    </source>
</evidence>
<protein>
    <submittedName>
        <fullName evidence="1">Uncharacterized protein</fullName>
    </submittedName>
</protein>
<proteinExistence type="predicted"/>
<comment type="caution">
    <text evidence="1">The sequence shown here is derived from an EMBL/GenBank/DDBJ whole genome shotgun (WGS) entry which is preliminary data.</text>
</comment>
<name>A0ACB6Q6M7_9PLEO</name>
<evidence type="ECO:0000313" key="1">
    <source>
        <dbReference type="EMBL" id="KAF2462523.1"/>
    </source>
</evidence>
<gene>
    <name evidence="1" type="ORF">BDR25DRAFT_320672</name>
</gene>